<feature type="region of interest" description="Disordered" evidence="1">
    <location>
        <begin position="1057"/>
        <end position="1083"/>
    </location>
</feature>
<keyword evidence="3" id="KW-1185">Reference proteome</keyword>
<evidence type="ECO:0000256" key="1">
    <source>
        <dbReference type="SAM" id="MobiDB-lite"/>
    </source>
</evidence>
<proteinExistence type="predicted"/>
<comment type="caution">
    <text evidence="2">The sequence shown here is derived from an EMBL/GenBank/DDBJ whole genome shotgun (WGS) entry which is preliminary data.</text>
</comment>
<protein>
    <recommendedName>
        <fullName evidence="4">Reverse transcriptase domain-containing protein</fullName>
    </recommendedName>
</protein>
<feature type="compositionally biased region" description="Low complexity" evidence="1">
    <location>
        <begin position="864"/>
        <end position="898"/>
    </location>
</feature>
<reference evidence="2" key="1">
    <citation type="submission" date="2023-10" db="EMBL/GenBank/DDBJ databases">
        <authorList>
            <person name="Chen Y."/>
            <person name="Shah S."/>
            <person name="Dougan E. K."/>
            <person name="Thang M."/>
            <person name="Chan C."/>
        </authorList>
    </citation>
    <scope>NUCLEOTIDE SEQUENCE [LARGE SCALE GENOMIC DNA]</scope>
</reference>
<sequence>MDVYPEALEIGPFSGLAALHKNSSQVEGSLVGSGSCLSHVRGFDGLPTYVEMNEILSECEAEEGDRCDIPIADSGGQLVAAGFAGGSGVLPKPGRGAWRALASSRGGLRGEVGAVEWDQYVLAESLGLGRSGGEFVLFKCFNDEDHGMGDLVDFEERPEVGGTSTPRELDARALTVTRDGNGIRFQDFREGVNQISSSDWGGWPLSGPRTVQWCCNYILQTDGHPRARHTRWKRGAGLGAGDIGVAEHEVAMRCLENAISYDQLNVGELACMELLLRRAQLSELKHKGRLLQVGAANDYGADEYLYMGTNATRGQVMVAPELEEFVSSQLQKEGSVLKERRKLIEERSGEGAGQLLQCISACVPGLAARPCWVSDRAGCVRSQHLVGLPMNVPRELFPLPLPFPDSSGNDFLDSSAACRAVRRRANASANWRLWANETTRSLSRMRGCSDFDSTVYKPSVGQLKILERISDLGLSWALRRPSGAWLRPGRRPEGEEPASDDSVPEKPHSDSALIHNKWEYARFCSSLFNANMLEVGDYEEPAVGVFFVLKKDRSLRLILDTRCVDSLFVKPKHAHLPLPAAWAAVRTRADAPLYLAQMDVNSAFFRVRAPPGLSKFFRLPPVDVDAQRAVNPTAAQGLSGKRATPRLSVLAMGWSWSLYFCQEMVSTATMSAGFLDSDMLLDKRESPNFRELELSTTKAAVYVDNVGVFGQDKSSVDNQSHEVLSALERAGLACKGVERAGGQQEFTGLVIDSTSGTIFRSCPKAPALPPAGWRCGRAAALLLILVVAAEAANADHEAESAYFDDMSDVDMRALWLDGTLAPTSVDTPPLGAHPAGDAARALHDNPTGVGFLTGLRRRARRSPAPRSRAPERAAAAPARSRTPERSAPTTSAPEAPASPGDPVPAPAGPPSVRFEAPPVPESPKPPTSPPMPLGRYFIARAKVHWPEGAQWMIFRGRAADAAAASAVAEYLDGALALEVEDPTGPAIRFLVKPEMLHHAPMGCEELGISVSATNVPEKVWHKLAAWHGLPVGGRAGPLSEARWRLLREKVVRWHPEGGVAPSPSFEARAAEGPPATQADSAPLFEARPPLSPAAAPPALTLGPRGAGLPAPAAGLAPVVRPQAPNIGALFRYDQHISDLGLPPGLTTAPARYAAGAPEEGGGSDPFGLAHSGATLDANTARMLHALEG</sequence>
<gene>
    <name evidence="2" type="ORF">PCOR1329_LOCUS41703</name>
</gene>
<evidence type="ECO:0000313" key="3">
    <source>
        <dbReference type="Proteomes" id="UP001189429"/>
    </source>
</evidence>
<evidence type="ECO:0008006" key="4">
    <source>
        <dbReference type="Google" id="ProtNLM"/>
    </source>
</evidence>
<feature type="compositionally biased region" description="Pro residues" evidence="1">
    <location>
        <begin position="899"/>
        <end position="909"/>
    </location>
</feature>
<accession>A0ABN9TRS8</accession>
<feature type="compositionally biased region" description="Pro residues" evidence="1">
    <location>
        <begin position="917"/>
        <end position="930"/>
    </location>
</feature>
<feature type="region of interest" description="Disordered" evidence="1">
    <location>
        <begin position="824"/>
        <end position="930"/>
    </location>
</feature>
<dbReference type="EMBL" id="CAUYUJ010015016">
    <property type="protein sequence ID" value="CAK0848864.1"/>
    <property type="molecule type" value="Genomic_DNA"/>
</dbReference>
<organism evidence="2 3">
    <name type="scientific">Prorocentrum cordatum</name>
    <dbReference type="NCBI Taxonomy" id="2364126"/>
    <lineage>
        <taxon>Eukaryota</taxon>
        <taxon>Sar</taxon>
        <taxon>Alveolata</taxon>
        <taxon>Dinophyceae</taxon>
        <taxon>Prorocentrales</taxon>
        <taxon>Prorocentraceae</taxon>
        <taxon>Prorocentrum</taxon>
    </lineage>
</organism>
<evidence type="ECO:0000313" key="2">
    <source>
        <dbReference type="EMBL" id="CAK0848864.1"/>
    </source>
</evidence>
<feature type="region of interest" description="Disordered" evidence="1">
    <location>
        <begin position="487"/>
        <end position="509"/>
    </location>
</feature>
<dbReference type="Proteomes" id="UP001189429">
    <property type="component" value="Unassembled WGS sequence"/>
</dbReference>
<name>A0ABN9TRS8_9DINO</name>
<feature type="non-terminal residue" evidence="2">
    <location>
        <position position="1188"/>
    </location>
</feature>